<dbReference type="Pfam" id="PF01926">
    <property type="entry name" value="MMR_HSR1"/>
    <property type="match status" value="1"/>
</dbReference>
<evidence type="ECO:0000256" key="12">
    <source>
        <dbReference type="RuleBase" id="RU362094"/>
    </source>
</evidence>
<comment type="cofactor">
    <cofactor evidence="2">
        <name>Mg(2+)</name>
        <dbReference type="ChEBI" id="CHEBI:18420"/>
    </cofactor>
</comment>
<gene>
    <name evidence="17" type="ORF">IV203_007872</name>
</gene>
<dbReference type="InterPro" id="IPR006073">
    <property type="entry name" value="GTP-bd"/>
</dbReference>
<comment type="similarity">
    <text evidence="12">Belongs to the type II topoisomerase family.</text>
</comment>
<keyword evidence="10" id="KW-0342">GTP-binding</keyword>
<evidence type="ECO:0000259" key="16">
    <source>
        <dbReference type="PROSITE" id="PS51706"/>
    </source>
</evidence>
<dbReference type="GO" id="GO:0003918">
    <property type="term" value="F:DNA topoisomerase type II (double strand cut, ATP-hydrolyzing) activity"/>
    <property type="evidence" value="ECO:0007669"/>
    <property type="project" value="UniProtKB-UniRule"/>
</dbReference>
<evidence type="ECO:0000256" key="13">
    <source>
        <dbReference type="SAM" id="Coils"/>
    </source>
</evidence>
<evidence type="ECO:0000256" key="6">
    <source>
        <dbReference type="ARBA" id="ARBA00022840"/>
    </source>
</evidence>
<dbReference type="SMART" id="SM00387">
    <property type="entry name" value="HATPase_c"/>
    <property type="match status" value="1"/>
</dbReference>
<dbReference type="InterPro" id="IPR030393">
    <property type="entry name" value="G_ENGB_dom"/>
</dbReference>
<dbReference type="InterPro" id="IPR006171">
    <property type="entry name" value="TOPRIM_dom"/>
</dbReference>
<dbReference type="GO" id="GO:0006265">
    <property type="term" value="P:DNA topological change"/>
    <property type="evidence" value="ECO:0007669"/>
    <property type="project" value="UniProtKB-UniRule"/>
</dbReference>
<feature type="domain" description="EngB-type G" evidence="16">
    <location>
        <begin position="210"/>
        <end position="397"/>
    </location>
</feature>
<dbReference type="PROSITE" id="PS51706">
    <property type="entry name" value="G_ENGB"/>
    <property type="match status" value="1"/>
</dbReference>
<dbReference type="Pfam" id="PF01751">
    <property type="entry name" value="Toprim"/>
    <property type="match status" value="1"/>
</dbReference>
<dbReference type="OrthoDB" id="276498at2759"/>
<dbReference type="PANTHER" id="PTHR45866">
    <property type="entry name" value="DNA GYRASE/TOPOISOMERASE SUBUNIT B"/>
    <property type="match status" value="1"/>
</dbReference>
<evidence type="ECO:0000256" key="4">
    <source>
        <dbReference type="ARBA" id="ARBA00022723"/>
    </source>
</evidence>
<dbReference type="Proteomes" id="UP000693970">
    <property type="component" value="Unassembled WGS sequence"/>
</dbReference>
<dbReference type="InterPro" id="IPR034160">
    <property type="entry name" value="TOPRIM_GyrB"/>
</dbReference>
<dbReference type="AlphaFoldDB" id="A0A9K3PNU3"/>
<keyword evidence="6 12" id="KW-0067">ATP-binding</keyword>
<keyword evidence="4" id="KW-0479">Metal-binding</keyword>
<dbReference type="EC" id="5.6.2.2" evidence="12"/>
<evidence type="ECO:0000256" key="1">
    <source>
        <dbReference type="ARBA" id="ARBA00000185"/>
    </source>
</evidence>
<reference evidence="17" key="2">
    <citation type="submission" date="2021-04" db="EMBL/GenBank/DDBJ databases">
        <authorList>
            <person name="Podell S."/>
        </authorList>
    </citation>
    <scope>NUCLEOTIDE SEQUENCE</scope>
    <source>
        <strain evidence="17">Hildebrandi</strain>
    </source>
</reference>
<feature type="domain" description="Toprim" evidence="15">
    <location>
        <begin position="1035"/>
        <end position="1150"/>
    </location>
</feature>
<proteinExistence type="inferred from homology"/>
<dbReference type="InterPro" id="IPR001241">
    <property type="entry name" value="Topo_IIA"/>
</dbReference>
<name>A0A9K3PNU3_9STRA</name>
<dbReference type="InterPro" id="IPR019987">
    <property type="entry name" value="GTP-bd_ribosome_bio_YsxC"/>
</dbReference>
<keyword evidence="8 12" id="KW-0799">Topoisomerase</keyword>
<keyword evidence="5 12" id="KW-0547">Nucleotide-binding</keyword>
<protein>
    <recommendedName>
        <fullName evidence="12">DNA topoisomerase 2</fullName>
        <ecNumber evidence="12">5.6.2.2</ecNumber>
    </recommendedName>
</protein>
<dbReference type="Pfam" id="PF00986">
    <property type="entry name" value="DNA_gyraseB_C"/>
    <property type="match status" value="1"/>
</dbReference>
<feature type="coiled-coil region" evidence="13">
    <location>
        <begin position="385"/>
        <end position="412"/>
    </location>
</feature>
<evidence type="ECO:0000256" key="14">
    <source>
        <dbReference type="SAM" id="MobiDB-lite"/>
    </source>
</evidence>
<dbReference type="GO" id="GO:0005524">
    <property type="term" value="F:ATP binding"/>
    <property type="evidence" value="ECO:0007669"/>
    <property type="project" value="UniProtKB-UniRule"/>
</dbReference>
<feature type="compositionally biased region" description="Low complexity" evidence="14">
    <location>
        <begin position="95"/>
        <end position="107"/>
    </location>
</feature>
<accession>A0A9K3PNU3</accession>
<organism evidence="17 18">
    <name type="scientific">Nitzschia inconspicua</name>
    <dbReference type="NCBI Taxonomy" id="303405"/>
    <lineage>
        <taxon>Eukaryota</taxon>
        <taxon>Sar</taxon>
        <taxon>Stramenopiles</taxon>
        <taxon>Ochrophyta</taxon>
        <taxon>Bacillariophyta</taxon>
        <taxon>Bacillariophyceae</taxon>
        <taxon>Bacillariophycidae</taxon>
        <taxon>Bacillariales</taxon>
        <taxon>Bacillariaceae</taxon>
        <taxon>Nitzschia</taxon>
    </lineage>
</organism>
<dbReference type="InterPro" id="IPR013506">
    <property type="entry name" value="Topo_IIA_bsu_dom2"/>
</dbReference>
<dbReference type="HAMAP" id="MF_00321">
    <property type="entry name" value="GTPase_EngB"/>
    <property type="match status" value="1"/>
</dbReference>
<evidence type="ECO:0000256" key="9">
    <source>
        <dbReference type="ARBA" id="ARBA00023125"/>
    </source>
</evidence>
<dbReference type="Pfam" id="PF02518">
    <property type="entry name" value="HATPase_c"/>
    <property type="match status" value="1"/>
</dbReference>
<dbReference type="CDD" id="cd03366">
    <property type="entry name" value="TOPRIM_TopoIIA_GyrB"/>
    <property type="match status" value="1"/>
</dbReference>
<feature type="region of interest" description="Disordered" evidence="14">
    <location>
        <begin position="83"/>
        <end position="156"/>
    </location>
</feature>
<dbReference type="Pfam" id="PF00204">
    <property type="entry name" value="DNA_gyraseB"/>
    <property type="match status" value="1"/>
</dbReference>
<comment type="subunit">
    <text evidence="12">Homodimer.</text>
</comment>
<dbReference type="CDD" id="cd16928">
    <property type="entry name" value="HATPase_GyrB-like"/>
    <property type="match status" value="1"/>
</dbReference>
<evidence type="ECO:0000256" key="5">
    <source>
        <dbReference type="ARBA" id="ARBA00022741"/>
    </source>
</evidence>
<comment type="caution">
    <text evidence="17">The sequence shown here is derived from an EMBL/GenBank/DDBJ whole genome shotgun (WGS) entry which is preliminary data.</text>
</comment>
<dbReference type="NCBIfam" id="NF004189">
    <property type="entry name" value="PRK05644.1"/>
    <property type="match status" value="1"/>
</dbReference>
<keyword evidence="9 12" id="KW-0238">DNA-binding</keyword>
<feature type="compositionally biased region" description="Basic and acidic residues" evidence="14">
    <location>
        <begin position="128"/>
        <end position="146"/>
    </location>
</feature>
<dbReference type="PROSITE" id="PS00177">
    <property type="entry name" value="TOPOISOMERASE_II"/>
    <property type="match status" value="1"/>
</dbReference>
<dbReference type="PROSITE" id="PS50880">
    <property type="entry name" value="TOPRIM"/>
    <property type="match status" value="1"/>
</dbReference>
<comment type="catalytic activity">
    <reaction evidence="1 12">
        <text>ATP-dependent breakage, passage and rejoining of double-stranded DNA.</text>
        <dbReference type="EC" id="5.6.2.2"/>
    </reaction>
</comment>
<dbReference type="CDD" id="cd01876">
    <property type="entry name" value="YihA_EngB"/>
    <property type="match status" value="1"/>
</dbReference>
<sequence length="1271" mass="139745">MTDQPCNLLRRLALRAVVALCVWRTDAFLLPLPKPTERTRAFHNTIIQYTDPISCTSSKFGKQIENKWQQTTKWWNFCQQKRQNSLQRGKKKQKSTSPRASSTAAPATKDKQQSGKQQYTAPPWQTISKKDMAKNVQAEKERRRLAQQEGQHLTPQQLDELQSQLKRSTDFLIPADKALLAWKPFSLNPNKHHVLFQGAFLDKQLPPRLGVPEVAFLGRSNVGKSSLLNKLVGKSDLARVGKTPGATASVNLYGIFEDMSKKNNKNANDKAVLGLVDLPGFGYAKLDKKTKESVQETAEYYLEQRRELALGVLLVDIRRVPSADDKAVLAALFDMGLPLIVVATKVDKLSSQRQIDEALNVINQELGLPESQPLSVSSMSGQGIKELWKIILEACEGRVEELQAEIEQGVAEDDTILDGDAPVEFFDDDADFAYSQGYDWIHGSVMYEGDEYDALDDEEYDEDDEEYDEYDDNFKSPSAVFLLSPKELSIPPRNLIRPMTRLDASVQEDIEKEIISKSVSTSSSPITQAYDAGQITVLSGLEPVRKRPGMYIGSTGPDGLHHLVWEVVDNSVDEALAGHATFITTTINKDGSCTVVDDGRGIPTDIHPKTKVSALETVLTVLHAGGKFENQGGCGGYKVSGGLHGVGISVVNALSESVDVRVDRGKNEYHMRFERGVPVTALEEVEAPGNIVDDDIEEQIKTLKDTKIEDGDKDKTQSIKIQQENLKLLQSLQKKRKTGTKVTFLPDINVFKGEKGTPDITFDPARLRGRMDEIAYLNAGLVLALKDKRKSKTAMQVFYHAGGLAEYADVLCKTKSPLFPPTKVARGKAKNAASSGSNPLAGLLSDDGYTILSSGSSDADAQGNRISVSVALRWSSDMYTESILSFCNNIRTRDGGSHVDGLKACLTRTVNQMSKKLGIAKDSAANLPGEFVREGLTCIISVSVPEPEFEGQTKGRLGNPEVRPAVDSIVSKELVKLFEFRPELLEMVYAKANAAQAAASAARAARDMVRRKTLLTSTVLPGKLADCASRDASESEIFIVEGDSAAGSAKQGRDRRTQAILPLRGKILNIERVAAEKIYQNSELQGLISALGLGVKGAEFDPSSLRYGRIVIMTDADVDGAHIRVLLLTFFYRYQRELIEQGHVYVAQPPLYKLSTGSGRTRQEVYTYDDSTKDAAILELLGHPDNPNAVEEAISSGKVTVQRFKGLGEMMPEQLWSTTMDPERRSMLQVTVEDAAIADSTLSILMGDSVAPRKTFIAENAEKLGMDDLDF</sequence>
<dbReference type="InterPro" id="IPR002288">
    <property type="entry name" value="DNA_gyrase_B_C"/>
</dbReference>
<reference evidence="17" key="1">
    <citation type="journal article" date="2021" name="Sci. Rep.">
        <title>Diploid genomic architecture of Nitzschia inconspicua, an elite biomass production diatom.</title>
        <authorList>
            <person name="Oliver A."/>
            <person name="Podell S."/>
            <person name="Pinowska A."/>
            <person name="Traller J.C."/>
            <person name="Smith S.R."/>
            <person name="McClure R."/>
            <person name="Beliaev A."/>
            <person name="Bohutskyi P."/>
            <person name="Hill E.A."/>
            <person name="Rabines A."/>
            <person name="Zheng H."/>
            <person name="Allen L.Z."/>
            <person name="Kuo A."/>
            <person name="Grigoriev I.V."/>
            <person name="Allen A.E."/>
            <person name="Hazlebeck D."/>
            <person name="Allen E.E."/>
        </authorList>
    </citation>
    <scope>NUCLEOTIDE SEQUENCE</scope>
    <source>
        <strain evidence="17">Hildebrandi</strain>
    </source>
</reference>
<dbReference type="PANTHER" id="PTHR45866:SF1">
    <property type="entry name" value="DNA GYRASE SUBUNIT B, MITOCHONDRIAL"/>
    <property type="match status" value="1"/>
</dbReference>
<evidence type="ECO:0000313" key="18">
    <source>
        <dbReference type="Proteomes" id="UP000693970"/>
    </source>
</evidence>
<dbReference type="InterPro" id="IPR003594">
    <property type="entry name" value="HATPase_dom"/>
</dbReference>
<evidence type="ECO:0000256" key="8">
    <source>
        <dbReference type="ARBA" id="ARBA00023029"/>
    </source>
</evidence>
<dbReference type="InterPro" id="IPR018522">
    <property type="entry name" value="TopoIIA_CS"/>
</dbReference>
<keyword evidence="11 12" id="KW-0413">Isomerase</keyword>
<dbReference type="GO" id="GO:0005525">
    <property type="term" value="F:GTP binding"/>
    <property type="evidence" value="ECO:0007669"/>
    <property type="project" value="UniProtKB-KW"/>
</dbReference>
<evidence type="ECO:0000313" key="17">
    <source>
        <dbReference type="EMBL" id="KAG7351824.1"/>
    </source>
</evidence>
<keyword evidence="13" id="KW-0175">Coiled coil</keyword>
<dbReference type="CDD" id="cd00822">
    <property type="entry name" value="TopoII_Trans_DNA_gyrase"/>
    <property type="match status" value="1"/>
</dbReference>
<evidence type="ECO:0000256" key="10">
    <source>
        <dbReference type="ARBA" id="ARBA00023134"/>
    </source>
</evidence>
<evidence type="ECO:0000259" key="15">
    <source>
        <dbReference type="PROSITE" id="PS50880"/>
    </source>
</evidence>
<dbReference type="GO" id="GO:0046872">
    <property type="term" value="F:metal ion binding"/>
    <property type="evidence" value="ECO:0007669"/>
    <property type="project" value="UniProtKB-KW"/>
</dbReference>
<evidence type="ECO:0000256" key="2">
    <source>
        <dbReference type="ARBA" id="ARBA00001946"/>
    </source>
</evidence>
<dbReference type="GO" id="GO:0003677">
    <property type="term" value="F:DNA binding"/>
    <property type="evidence" value="ECO:0007669"/>
    <property type="project" value="UniProtKB-UniRule"/>
</dbReference>
<evidence type="ECO:0000256" key="11">
    <source>
        <dbReference type="ARBA" id="ARBA00023235"/>
    </source>
</evidence>
<dbReference type="SMART" id="SM00433">
    <property type="entry name" value="TOP2c"/>
    <property type="match status" value="1"/>
</dbReference>
<comment type="function">
    <text evidence="12">Control of topological states of DNA by transient breakage and subsequent rejoining of DNA strands. Topoisomerase II makes double-strand breaks.</text>
</comment>
<dbReference type="NCBIfam" id="TIGR03598">
    <property type="entry name" value="GTPase_YsxC"/>
    <property type="match status" value="1"/>
</dbReference>
<keyword evidence="18" id="KW-1185">Reference proteome</keyword>
<keyword evidence="7" id="KW-0460">Magnesium</keyword>
<evidence type="ECO:0000256" key="3">
    <source>
        <dbReference type="ARBA" id="ARBA00010708"/>
    </source>
</evidence>
<dbReference type="EMBL" id="JAGRRH010000017">
    <property type="protein sequence ID" value="KAG7351824.1"/>
    <property type="molecule type" value="Genomic_DNA"/>
</dbReference>
<comment type="similarity">
    <text evidence="3">Belongs to the type II topoisomerase GyrB family.</text>
</comment>
<evidence type="ECO:0000256" key="7">
    <source>
        <dbReference type="ARBA" id="ARBA00022842"/>
    </source>
</evidence>
<dbReference type="FunFam" id="3.40.50.670:FF:000002">
    <property type="entry name" value="DNA gyrase subunit B"/>
    <property type="match status" value="1"/>
</dbReference>
<feature type="compositionally biased region" description="Polar residues" evidence="14">
    <location>
        <begin position="114"/>
        <end position="127"/>
    </location>
</feature>